<dbReference type="GO" id="GO:0006606">
    <property type="term" value="P:protein import into nucleus"/>
    <property type="evidence" value="ECO:0007669"/>
    <property type="project" value="UniProtKB-ARBA"/>
</dbReference>
<gene>
    <name evidence="4" type="ORF">CDCA_CDCA02G0670</name>
</gene>
<keyword evidence="2" id="KW-0653">Protein transport</keyword>
<feature type="domain" description="NTF2" evidence="3">
    <location>
        <begin position="10"/>
        <end position="128"/>
    </location>
</feature>
<dbReference type="InterPro" id="IPR018222">
    <property type="entry name" value="Nuclear_transport_factor_2_euk"/>
</dbReference>
<keyword evidence="1 2" id="KW-0963">Cytoplasm</keyword>
<comment type="caution">
    <text evidence="4">The sequence shown here is derived from an EMBL/GenBank/DDBJ whole genome shotgun (WGS) entry which is preliminary data.</text>
</comment>
<dbReference type="GO" id="GO:0005737">
    <property type="term" value="C:cytoplasm"/>
    <property type="evidence" value="ECO:0007669"/>
    <property type="project" value="UniProtKB-SubCell"/>
</dbReference>
<accession>A0AAV9IRD8</accession>
<sequence>MSSKPQWEAVAEAFVTHYYAVFDADRSQLSSLYREPSMLTFEGTACMGPQAIVQKLVSLPFQKVQHQVVTCDAQPVLPESLNGILVFVNGNLVVDDGGQPLKFAQVFHLMPDQSNPQAFWVYNDLFRLNYG</sequence>
<protein>
    <recommendedName>
        <fullName evidence="2">NTF2-related export protein</fullName>
    </recommendedName>
</protein>
<keyword evidence="2" id="KW-0813">Transport</keyword>
<evidence type="ECO:0000256" key="1">
    <source>
        <dbReference type="ARBA" id="ARBA00022490"/>
    </source>
</evidence>
<dbReference type="Gene3D" id="3.10.450.50">
    <property type="match status" value="1"/>
</dbReference>
<dbReference type="InterPro" id="IPR032710">
    <property type="entry name" value="NTF2-like_dom_sf"/>
</dbReference>
<organism evidence="4 5">
    <name type="scientific">Cyanidium caldarium</name>
    <name type="common">Red alga</name>
    <dbReference type="NCBI Taxonomy" id="2771"/>
    <lineage>
        <taxon>Eukaryota</taxon>
        <taxon>Rhodophyta</taxon>
        <taxon>Bangiophyceae</taxon>
        <taxon>Cyanidiales</taxon>
        <taxon>Cyanidiaceae</taxon>
        <taxon>Cyanidium</taxon>
    </lineage>
</organism>
<dbReference type="GO" id="GO:0051028">
    <property type="term" value="P:mRNA transport"/>
    <property type="evidence" value="ECO:0007669"/>
    <property type="project" value="UniProtKB-UniRule"/>
</dbReference>
<evidence type="ECO:0000313" key="5">
    <source>
        <dbReference type="Proteomes" id="UP001301350"/>
    </source>
</evidence>
<keyword evidence="5" id="KW-1185">Reference proteome</keyword>
<evidence type="ECO:0000256" key="2">
    <source>
        <dbReference type="RuleBase" id="RU369002"/>
    </source>
</evidence>
<dbReference type="PANTHER" id="PTHR12612">
    <property type="entry name" value="NUCLEAR TRANSPORT FACTOR 2"/>
    <property type="match status" value="1"/>
</dbReference>
<evidence type="ECO:0000259" key="3">
    <source>
        <dbReference type="PROSITE" id="PS50177"/>
    </source>
</evidence>
<dbReference type="FunFam" id="3.10.450.50:FF:000005">
    <property type="entry name" value="Nuclear transport factor 2"/>
    <property type="match status" value="1"/>
</dbReference>
<keyword evidence="2" id="KW-0539">Nucleus</keyword>
<dbReference type="AlphaFoldDB" id="A0AAV9IRD8"/>
<reference evidence="4 5" key="1">
    <citation type="submission" date="2022-07" db="EMBL/GenBank/DDBJ databases">
        <title>Genome-wide signatures of adaptation to extreme environments.</title>
        <authorList>
            <person name="Cho C.H."/>
            <person name="Yoon H.S."/>
        </authorList>
    </citation>
    <scope>NUCLEOTIDE SEQUENCE [LARGE SCALE GENOMIC DNA]</scope>
    <source>
        <strain evidence="4 5">DBV 063 E5</strain>
    </source>
</reference>
<dbReference type="SUPFAM" id="SSF54427">
    <property type="entry name" value="NTF2-like"/>
    <property type="match status" value="1"/>
</dbReference>
<dbReference type="InterPro" id="IPR045875">
    <property type="entry name" value="NTF2"/>
</dbReference>
<dbReference type="GO" id="GO:0005635">
    <property type="term" value="C:nuclear envelope"/>
    <property type="evidence" value="ECO:0007669"/>
    <property type="project" value="UniProtKB-ARBA"/>
</dbReference>
<comment type="subcellular location">
    <subcellularLocation>
        <location evidence="2">Cytoplasm</location>
    </subcellularLocation>
    <subcellularLocation>
        <location evidence="2">Nucleus</location>
    </subcellularLocation>
</comment>
<dbReference type="CDD" id="cd00780">
    <property type="entry name" value="NTF2"/>
    <property type="match status" value="1"/>
</dbReference>
<comment type="function">
    <text evidence="2">Has a role in nuclear-cytoplasmic transport of proteins and mRNAs.</text>
</comment>
<evidence type="ECO:0000313" key="4">
    <source>
        <dbReference type="EMBL" id="KAK4534645.1"/>
    </source>
</evidence>
<name>A0AAV9IRD8_CYACA</name>
<proteinExistence type="predicted"/>
<dbReference type="InterPro" id="IPR002075">
    <property type="entry name" value="NTF2_dom"/>
</dbReference>
<dbReference type="Proteomes" id="UP001301350">
    <property type="component" value="Unassembled WGS sequence"/>
</dbReference>
<dbReference type="Pfam" id="PF02136">
    <property type="entry name" value="NTF2"/>
    <property type="match status" value="1"/>
</dbReference>
<dbReference type="PROSITE" id="PS50177">
    <property type="entry name" value="NTF2_DOMAIN"/>
    <property type="match status" value="1"/>
</dbReference>
<dbReference type="EMBL" id="JANCYW010000002">
    <property type="protein sequence ID" value="KAK4534645.1"/>
    <property type="molecule type" value="Genomic_DNA"/>
</dbReference>